<dbReference type="GO" id="GO:0032591">
    <property type="term" value="C:dendritic spine membrane"/>
    <property type="evidence" value="ECO:0007669"/>
    <property type="project" value="UniProtKB-SubCell"/>
</dbReference>
<dbReference type="GO" id="GO:0032281">
    <property type="term" value="C:AMPA glutamate receptor complex"/>
    <property type="evidence" value="ECO:0007669"/>
    <property type="project" value="TreeGrafter"/>
</dbReference>
<accession>A0AA88NXF7</accession>
<evidence type="ECO:0000256" key="13">
    <source>
        <dbReference type="SAM" id="Phobius"/>
    </source>
</evidence>
<name>A0AA88NXF7_TACVA</name>
<evidence type="ECO:0000256" key="1">
    <source>
        <dbReference type="ARBA" id="ARBA00022475"/>
    </source>
</evidence>
<evidence type="ECO:0000256" key="8">
    <source>
        <dbReference type="ARBA" id="ARBA00023257"/>
    </source>
</evidence>
<keyword evidence="5" id="KW-0770">Synapse</keyword>
<dbReference type="GO" id="GO:0048172">
    <property type="term" value="P:regulation of short-term neuronal synaptic plasticity"/>
    <property type="evidence" value="ECO:0007669"/>
    <property type="project" value="TreeGrafter"/>
</dbReference>
<dbReference type="Pfam" id="PF13908">
    <property type="entry name" value="Shisa_N"/>
    <property type="match status" value="1"/>
</dbReference>
<keyword evidence="1" id="KW-1003">Cell membrane</keyword>
<feature type="signal peptide" evidence="14">
    <location>
        <begin position="1"/>
        <end position="17"/>
    </location>
</feature>
<reference evidence="16" key="1">
    <citation type="submission" date="2023-08" db="EMBL/GenBank/DDBJ databases">
        <title>Pelteobagrus vachellii genome.</title>
        <authorList>
            <person name="Liu H."/>
        </authorList>
    </citation>
    <scope>NUCLEOTIDE SEQUENCE</scope>
    <source>
        <strain evidence="16">PRFRI_2022a</strain>
        <tissue evidence="16">Muscle</tissue>
    </source>
</reference>
<dbReference type="Proteomes" id="UP001187315">
    <property type="component" value="Unassembled WGS sequence"/>
</dbReference>
<evidence type="ECO:0000256" key="7">
    <source>
        <dbReference type="ARBA" id="ARBA00023180"/>
    </source>
</evidence>
<evidence type="ECO:0000256" key="14">
    <source>
        <dbReference type="SAM" id="SignalP"/>
    </source>
</evidence>
<evidence type="ECO:0000259" key="15">
    <source>
        <dbReference type="Pfam" id="PF13908"/>
    </source>
</evidence>
<keyword evidence="7" id="KW-0325">Glycoprotein</keyword>
<feature type="transmembrane region" description="Helical" evidence="13">
    <location>
        <begin position="134"/>
        <end position="157"/>
    </location>
</feature>
<sequence length="388" mass="43906">MRWTVLLWEYLLVEVTALVCRADGEAERRLEGFVVLTGSNGSEESGVSEKPHTQDECRGYYDVMGQWDPPFVCRTGTYLYCCGTCGFRFCCAYKSSRLDQSLCTNYNTPVWLKGQTPYKKTDPRHDPTKDKTNLIVYVVCGVVAIMALVGIFTKLGLEKAQRPHRENMTRAVASVLQGACQAEHEETIGRHVQNYDNMQARANNMQGTQMHNMSQAHPYPVLSQLAHVYEQQQQQQHQQQPGKELNKYASLKAVASKVNGGFYNKQHCHLTELGTKGSLPLHAIRMEHVEPTASYVTEIPIPKQNEQKPIPTKPHVPHRHMAYSSNTIANPGMLKAWEGTETMGRRKTYGPRKPCMVGQLNELHTARSHHYLPTQPYFITNSKTEVTV</sequence>
<dbReference type="PANTHER" id="PTHR31774">
    <property type="entry name" value="PROTEIN SHISA-9-RELATED"/>
    <property type="match status" value="1"/>
</dbReference>
<evidence type="ECO:0000256" key="2">
    <source>
        <dbReference type="ARBA" id="ARBA00022692"/>
    </source>
</evidence>
<dbReference type="GO" id="GO:0014069">
    <property type="term" value="C:postsynaptic density"/>
    <property type="evidence" value="ECO:0007669"/>
    <property type="project" value="TreeGrafter"/>
</dbReference>
<evidence type="ECO:0000256" key="10">
    <source>
        <dbReference type="ARBA" id="ARBA00029429"/>
    </source>
</evidence>
<dbReference type="PANTHER" id="PTHR31774:SF1">
    <property type="entry name" value="PROTEIN SHISA-9"/>
    <property type="match status" value="1"/>
</dbReference>
<dbReference type="GO" id="GO:0045211">
    <property type="term" value="C:postsynaptic membrane"/>
    <property type="evidence" value="ECO:0007669"/>
    <property type="project" value="TreeGrafter"/>
</dbReference>
<evidence type="ECO:0000256" key="9">
    <source>
        <dbReference type="ARBA" id="ARBA00023273"/>
    </source>
</evidence>
<feature type="chain" id="PRO_5041662572" description="Shisa N-terminal domain-containing protein" evidence="14">
    <location>
        <begin position="18"/>
        <end position="388"/>
    </location>
</feature>
<evidence type="ECO:0000256" key="5">
    <source>
        <dbReference type="ARBA" id="ARBA00023018"/>
    </source>
</evidence>
<evidence type="ECO:0000313" key="17">
    <source>
        <dbReference type="Proteomes" id="UP001187315"/>
    </source>
</evidence>
<keyword evidence="3 14" id="KW-0732">Signal</keyword>
<gene>
    <name evidence="16" type="ORF">Q7C36_002381</name>
</gene>
<organism evidence="16 17">
    <name type="scientific">Tachysurus vachellii</name>
    <name type="common">Darkbarbel catfish</name>
    <name type="synonym">Pelteobagrus vachellii</name>
    <dbReference type="NCBI Taxonomy" id="175792"/>
    <lineage>
        <taxon>Eukaryota</taxon>
        <taxon>Metazoa</taxon>
        <taxon>Chordata</taxon>
        <taxon>Craniata</taxon>
        <taxon>Vertebrata</taxon>
        <taxon>Euteleostomi</taxon>
        <taxon>Actinopterygii</taxon>
        <taxon>Neopterygii</taxon>
        <taxon>Teleostei</taxon>
        <taxon>Ostariophysi</taxon>
        <taxon>Siluriformes</taxon>
        <taxon>Bagridae</taxon>
        <taxon>Tachysurus</taxon>
    </lineage>
</organism>
<evidence type="ECO:0000256" key="12">
    <source>
        <dbReference type="ARBA" id="ARBA00038448"/>
    </source>
</evidence>
<comment type="caution">
    <text evidence="16">The sequence shown here is derived from an EMBL/GenBank/DDBJ whole genome shotgun (WGS) entry which is preliminary data.</text>
</comment>
<feature type="domain" description="Shisa N-terminal" evidence="15">
    <location>
        <begin position="55"/>
        <end position="105"/>
    </location>
</feature>
<evidence type="ECO:0000256" key="3">
    <source>
        <dbReference type="ARBA" id="ARBA00022729"/>
    </source>
</evidence>
<keyword evidence="4 13" id="KW-1133">Transmembrane helix</keyword>
<keyword evidence="9" id="KW-0966">Cell projection</keyword>
<comment type="similarity">
    <text evidence="12">Belongs to the shisa family. SHISA9 subfamily.</text>
</comment>
<keyword evidence="2 13" id="KW-0812">Transmembrane</keyword>
<dbReference type="InterPro" id="IPR053891">
    <property type="entry name" value="Shisa_N"/>
</dbReference>
<protein>
    <recommendedName>
        <fullName evidence="15">Shisa N-terminal domain-containing protein</fullName>
    </recommendedName>
</protein>
<keyword evidence="8" id="KW-0628">Postsynaptic cell membrane</keyword>
<comment type="function">
    <text evidence="11">Regulator of short-term neuronal synaptic plasticity in the dentate gyrus. Associates with AMPA receptors (ionotropic glutamate receptors) in synaptic spines and promotes AMPA receptor desensitization at excitatory synapses.</text>
</comment>
<keyword evidence="17" id="KW-1185">Reference proteome</keyword>
<dbReference type="EMBL" id="JAVHJS010000002">
    <property type="protein sequence ID" value="KAK2866325.1"/>
    <property type="molecule type" value="Genomic_DNA"/>
</dbReference>
<proteinExistence type="inferred from homology"/>
<dbReference type="InterPro" id="IPR026910">
    <property type="entry name" value="Shisa"/>
</dbReference>
<dbReference type="AlphaFoldDB" id="A0AA88NXF7"/>
<comment type="subcellular location">
    <subcellularLocation>
        <location evidence="10">Cell projection</location>
        <location evidence="10">Dendritic spine membrane</location>
        <topology evidence="10">Single-pass type I membrane protein</topology>
    </subcellularLocation>
</comment>
<evidence type="ECO:0000256" key="6">
    <source>
        <dbReference type="ARBA" id="ARBA00023136"/>
    </source>
</evidence>
<evidence type="ECO:0000256" key="4">
    <source>
        <dbReference type="ARBA" id="ARBA00022989"/>
    </source>
</evidence>
<keyword evidence="6 13" id="KW-0472">Membrane</keyword>
<evidence type="ECO:0000313" key="16">
    <source>
        <dbReference type="EMBL" id="KAK2866325.1"/>
    </source>
</evidence>
<evidence type="ECO:0000256" key="11">
    <source>
        <dbReference type="ARBA" id="ARBA00037492"/>
    </source>
</evidence>